<feature type="transmembrane region" description="Helical" evidence="1">
    <location>
        <begin position="79"/>
        <end position="109"/>
    </location>
</feature>
<dbReference type="Proteomes" id="UP001449795">
    <property type="component" value="Chromosome"/>
</dbReference>
<evidence type="ECO:0008006" key="4">
    <source>
        <dbReference type="Google" id="ProtNLM"/>
    </source>
</evidence>
<feature type="transmembrane region" description="Helical" evidence="1">
    <location>
        <begin position="121"/>
        <end position="142"/>
    </location>
</feature>
<keyword evidence="1" id="KW-0812">Transmembrane</keyword>
<name>A0ABZ3D814_9PROT</name>
<evidence type="ECO:0000256" key="1">
    <source>
        <dbReference type="SAM" id="Phobius"/>
    </source>
</evidence>
<accession>A0ABZ3D814</accession>
<evidence type="ECO:0000313" key="2">
    <source>
        <dbReference type="EMBL" id="XAE43750.1"/>
    </source>
</evidence>
<gene>
    <name evidence="2" type="ORF">AAC691_04730</name>
</gene>
<feature type="transmembrane region" description="Helical" evidence="1">
    <location>
        <begin position="55"/>
        <end position="73"/>
    </location>
</feature>
<dbReference type="RefSeq" id="WP_323991391.1">
    <property type="nucleotide sequence ID" value="NZ_CP152276.1"/>
</dbReference>
<keyword evidence="1" id="KW-0472">Membrane</keyword>
<feature type="transmembrane region" description="Helical" evidence="1">
    <location>
        <begin position="154"/>
        <end position="174"/>
    </location>
</feature>
<proteinExistence type="predicted"/>
<sequence>MTPDPSPALQPGIQPRASLWRRLDVLARRGLPAALTGLAILLLSAPLDLPGQAELLPGVVLSSVFFWSIFRPASMPSPAVFLCGLLVDLLGFGPPGVMLLVLLIVHGVALSARYGLARLHVLALWLAFGGVSAAGTVLQWALVSALSLRVMPGAAFGFQWTLGMGVFPVLYGLFTAMSRTVANPERA</sequence>
<organism evidence="2 3">
    <name type="scientific">Nguyenibacter vanlangensis</name>
    <dbReference type="NCBI Taxonomy" id="1216886"/>
    <lineage>
        <taxon>Bacteria</taxon>
        <taxon>Pseudomonadati</taxon>
        <taxon>Pseudomonadota</taxon>
        <taxon>Alphaproteobacteria</taxon>
        <taxon>Acetobacterales</taxon>
        <taxon>Acetobacteraceae</taxon>
        <taxon>Nguyenibacter</taxon>
    </lineage>
</organism>
<protein>
    <recommendedName>
        <fullName evidence="4">Rod shape-determining protein MreD</fullName>
    </recommendedName>
</protein>
<keyword evidence="3" id="KW-1185">Reference proteome</keyword>
<reference evidence="2 3" key="1">
    <citation type="submission" date="2024-04" db="EMBL/GenBank/DDBJ databases">
        <title>Complete genome sequence of Nguyenibacter vanlangesis HBCM-1154, a strain capable of nitrogen fixation, IAA production, and phosphorus solubilization isolated from sugarcane soil.</title>
        <authorList>
            <person name="MY HANH P."/>
        </authorList>
    </citation>
    <scope>NUCLEOTIDE SEQUENCE [LARGE SCALE GENOMIC DNA]</scope>
    <source>
        <strain evidence="2 3">HBCM 1154</strain>
    </source>
</reference>
<evidence type="ECO:0000313" key="3">
    <source>
        <dbReference type="Proteomes" id="UP001449795"/>
    </source>
</evidence>
<feature type="transmembrane region" description="Helical" evidence="1">
    <location>
        <begin position="26"/>
        <end position="43"/>
    </location>
</feature>
<keyword evidence="1" id="KW-1133">Transmembrane helix</keyword>
<dbReference type="EMBL" id="CP152276">
    <property type="protein sequence ID" value="XAE43750.1"/>
    <property type="molecule type" value="Genomic_DNA"/>
</dbReference>